<organism evidence="7 8">
    <name type="scientific">Penicillium angulare</name>
    <dbReference type="NCBI Taxonomy" id="116970"/>
    <lineage>
        <taxon>Eukaryota</taxon>
        <taxon>Fungi</taxon>
        <taxon>Dikarya</taxon>
        <taxon>Ascomycota</taxon>
        <taxon>Pezizomycotina</taxon>
        <taxon>Eurotiomycetes</taxon>
        <taxon>Eurotiomycetidae</taxon>
        <taxon>Eurotiales</taxon>
        <taxon>Aspergillaceae</taxon>
        <taxon>Penicillium</taxon>
    </lineage>
</organism>
<dbReference type="InterPro" id="IPR050930">
    <property type="entry name" value="MFS_Vesicular_Transporter"/>
</dbReference>
<feature type="transmembrane region" description="Helical" evidence="6">
    <location>
        <begin position="394"/>
        <end position="413"/>
    </location>
</feature>
<proteinExistence type="predicted"/>
<dbReference type="GO" id="GO:0016020">
    <property type="term" value="C:membrane"/>
    <property type="evidence" value="ECO:0007669"/>
    <property type="project" value="UniProtKB-SubCell"/>
</dbReference>
<feature type="transmembrane region" description="Helical" evidence="6">
    <location>
        <begin position="70"/>
        <end position="88"/>
    </location>
</feature>
<accession>A0A9W9EU55</accession>
<reference evidence="7" key="1">
    <citation type="submission" date="2022-11" db="EMBL/GenBank/DDBJ databases">
        <authorList>
            <person name="Petersen C."/>
        </authorList>
    </citation>
    <scope>NUCLEOTIDE SEQUENCE</scope>
    <source>
        <strain evidence="7">IBT 30069</strain>
    </source>
</reference>
<keyword evidence="8" id="KW-1185">Reference proteome</keyword>
<dbReference type="Pfam" id="PF07690">
    <property type="entry name" value="MFS_1"/>
    <property type="match status" value="1"/>
</dbReference>
<evidence type="ECO:0000256" key="2">
    <source>
        <dbReference type="ARBA" id="ARBA00022448"/>
    </source>
</evidence>
<keyword evidence="2" id="KW-0813">Transport</keyword>
<protein>
    <recommendedName>
        <fullName evidence="9">Major facilitator superfamily (MFS) profile domain-containing protein</fullName>
    </recommendedName>
</protein>
<dbReference type="Proteomes" id="UP001149165">
    <property type="component" value="Unassembled WGS sequence"/>
</dbReference>
<feature type="transmembrane region" description="Helical" evidence="6">
    <location>
        <begin position="287"/>
        <end position="309"/>
    </location>
</feature>
<dbReference type="PANTHER" id="PTHR23506">
    <property type="entry name" value="GH10249P"/>
    <property type="match status" value="1"/>
</dbReference>
<dbReference type="InterPro" id="IPR036259">
    <property type="entry name" value="MFS_trans_sf"/>
</dbReference>
<feature type="transmembrane region" description="Helical" evidence="6">
    <location>
        <begin position="347"/>
        <end position="373"/>
    </location>
</feature>
<keyword evidence="4 6" id="KW-1133">Transmembrane helix</keyword>
<evidence type="ECO:0000256" key="1">
    <source>
        <dbReference type="ARBA" id="ARBA00004141"/>
    </source>
</evidence>
<dbReference type="AlphaFoldDB" id="A0A9W9EU55"/>
<dbReference type="InterPro" id="IPR011701">
    <property type="entry name" value="MFS"/>
</dbReference>
<feature type="transmembrane region" description="Helical" evidence="6">
    <location>
        <begin position="154"/>
        <end position="178"/>
    </location>
</feature>
<feature type="transmembrane region" description="Helical" evidence="6">
    <location>
        <begin position="129"/>
        <end position="148"/>
    </location>
</feature>
<name>A0A9W9EU55_9EURO</name>
<evidence type="ECO:0000313" key="7">
    <source>
        <dbReference type="EMBL" id="KAJ5088062.1"/>
    </source>
</evidence>
<dbReference type="SUPFAM" id="SSF103473">
    <property type="entry name" value="MFS general substrate transporter"/>
    <property type="match status" value="1"/>
</dbReference>
<comment type="subcellular location">
    <subcellularLocation>
        <location evidence="1">Membrane</location>
        <topology evidence="1">Multi-pass membrane protein</topology>
    </subcellularLocation>
</comment>
<dbReference type="EMBL" id="JAPQKH010000007">
    <property type="protein sequence ID" value="KAJ5088062.1"/>
    <property type="molecule type" value="Genomic_DNA"/>
</dbReference>
<evidence type="ECO:0000313" key="8">
    <source>
        <dbReference type="Proteomes" id="UP001149165"/>
    </source>
</evidence>
<evidence type="ECO:0000256" key="5">
    <source>
        <dbReference type="ARBA" id="ARBA00023136"/>
    </source>
</evidence>
<sequence length="459" mass="49606">MSISRNTVWLRHLQSSEPFVLRVVSIAIFTAPGRIASNNITTAGHTYSRNDRSHLALFGYLEDRCRFQRLSFTIGLALLGSAIGMFAFSRSLPLFIVSLGLQGLSSAATLVVGLAMIVDNVPTERIGRAIERASTAMTWASVVGPAIGGSMYDILGFYSMLAIPACLVFLNLGLWFTIIEMPERVLQKNEPGWAAQSLGDQVQRQAEEAMSESSTSPDSSHEQTSLLESLYLDTEARNTSLERKTTVFRLLLSKELCLPMISTTVLSIILSSLQTTLPIFVTQNFGWNSTGAGFMLIALHVSGFAGGYMNKIISQAGLRVPGATAFILVANVWILMRLVTQNSTGDIVLLVGLLIVLGMAIFTIEIVTLAEIFRAIEDHEGNDPDALNSLVPRACALFHIAFAGGQFLGPILAGLLDVYAGWATMTTILGLMSGLMVAVVLGFHKRRLDTAESEGGILI</sequence>
<feature type="transmembrane region" description="Helical" evidence="6">
    <location>
        <begin position="316"/>
        <end position="335"/>
    </location>
</feature>
<evidence type="ECO:0000256" key="4">
    <source>
        <dbReference type="ARBA" id="ARBA00022989"/>
    </source>
</evidence>
<comment type="caution">
    <text evidence="7">The sequence shown here is derived from an EMBL/GenBank/DDBJ whole genome shotgun (WGS) entry which is preliminary data.</text>
</comment>
<evidence type="ECO:0008006" key="9">
    <source>
        <dbReference type="Google" id="ProtNLM"/>
    </source>
</evidence>
<dbReference type="Gene3D" id="1.20.1250.20">
    <property type="entry name" value="MFS general substrate transporter like domains"/>
    <property type="match status" value="1"/>
</dbReference>
<dbReference type="GO" id="GO:0022857">
    <property type="term" value="F:transmembrane transporter activity"/>
    <property type="evidence" value="ECO:0007669"/>
    <property type="project" value="InterPro"/>
</dbReference>
<dbReference type="PANTHER" id="PTHR23506:SF23">
    <property type="entry name" value="GH10249P"/>
    <property type="match status" value="1"/>
</dbReference>
<evidence type="ECO:0000256" key="6">
    <source>
        <dbReference type="SAM" id="Phobius"/>
    </source>
</evidence>
<gene>
    <name evidence="7" type="ORF">N7456_011678</name>
</gene>
<feature type="transmembrane region" description="Helical" evidence="6">
    <location>
        <begin position="419"/>
        <end position="443"/>
    </location>
</feature>
<dbReference type="OrthoDB" id="5086884at2759"/>
<evidence type="ECO:0000256" key="3">
    <source>
        <dbReference type="ARBA" id="ARBA00022692"/>
    </source>
</evidence>
<reference evidence="7" key="2">
    <citation type="journal article" date="2023" name="IMA Fungus">
        <title>Comparative genomic study of the Penicillium genus elucidates a diverse pangenome and 15 lateral gene transfer events.</title>
        <authorList>
            <person name="Petersen C."/>
            <person name="Sorensen T."/>
            <person name="Nielsen M.R."/>
            <person name="Sondergaard T.E."/>
            <person name="Sorensen J.L."/>
            <person name="Fitzpatrick D.A."/>
            <person name="Frisvad J.C."/>
            <person name="Nielsen K.L."/>
        </authorList>
    </citation>
    <scope>NUCLEOTIDE SEQUENCE</scope>
    <source>
        <strain evidence="7">IBT 30069</strain>
    </source>
</reference>
<feature type="transmembrane region" description="Helical" evidence="6">
    <location>
        <begin position="94"/>
        <end position="117"/>
    </location>
</feature>
<keyword evidence="5 6" id="KW-0472">Membrane</keyword>
<feature type="transmembrane region" description="Helical" evidence="6">
    <location>
        <begin position="256"/>
        <end position="281"/>
    </location>
</feature>
<keyword evidence="3 6" id="KW-0812">Transmembrane</keyword>